<comment type="caution">
    <text evidence="1">The sequence shown here is derived from an EMBL/GenBank/DDBJ whole genome shotgun (WGS) entry which is preliminary data.</text>
</comment>
<protein>
    <submittedName>
        <fullName evidence="1">Uncharacterized protein</fullName>
    </submittedName>
</protein>
<dbReference type="Gene3D" id="1.10.1220.10">
    <property type="entry name" value="Met repressor-like"/>
    <property type="match status" value="1"/>
</dbReference>
<keyword evidence="2" id="KW-1185">Reference proteome</keyword>
<dbReference type="AlphaFoldDB" id="A0A0R1GYX4"/>
<proteinExistence type="predicted"/>
<gene>
    <name evidence="1" type="ORF">FD07_GL001187</name>
</gene>
<dbReference type="EMBL" id="AZCZ01000003">
    <property type="protein sequence ID" value="KRK39392.1"/>
    <property type="molecule type" value="Genomic_DNA"/>
</dbReference>
<dbReference type="Proteomes" id="UP000051176">
    <property type="component" value="Unassembled WGS sequence"/>
</dbReference>
<accession>A0A0R1GYX4</accession>
<dbReference type="InterPro" id="IPR013321">
    <property type="entry name" value="Arc_rbn_hlx_hlx"/>
</dbReference>
<dbReference type="PATRIC" id="fig|1267003.4.peg.1256"/>
<sequence>MTTETTITVTVDPHIKAQADKLAKAAGIDLNQLIVRFLTEFIASEKFPSEIAKSSEFPEIWHDNPANVAAFNQHIGHADDGQDQDNEYLE</sequence>
<evidence type="ECO:0000313" key="1">
    <source>
        <dbReference type="EMBL" id="KRK39392.1"/>
    </source>
</evidence>
<organism evidence="1 2">
    <name type="scientific">Levilactobacillus parabrevis ATCC 53295</name>
    <dbReference type="NCBI Taxonomy" id="1267003"/>
    <lineage>
        <taxon>Bacteria</taxon>
        <taxon>Bacillati</taxon>
        <taxon>Bacillota</taxon>
        <taxon>Bacilli</taxon>
        <taxon>Lactobacillales</taxon>
        <taxon>Lactobacillaceae</taxon>
        <taxon>Levilactobacillus</taxon>
    </lineage>
</organism>
<dbReference type="RefSeq" id="WP_020088477.1">
    <property type="nucleotide sequence ID" value="NZ_AZCZ01000003.1"/>
</dbReference>
<dbReference type="STRING" id="357278.IV61_GL000101"/>
<evidence type="ECO:0000313" key="2">
    <source>
        <dbReference type="Proteomes" id="UP000051176"/>
    </source>
</evidence>
<reference evidence="1 2" key="1">
    <citation type="journal article" date="2015" name="Genome Announc.">
        <title>Expanding the biotechnology potential of lactobacilli through comparative genomics of 213 strains and associated genera.</title>
        <authorList>
            <person name="Sun Z."/>
            <person name="Harris H.M."/>
            <person name="McCann A."/>
            <person name="Guo C."/>
            <person name="Argimon S."/>
            <person name="Zhang W."/>
            <person name="Yang X."/>
            <person name="Jeffery I.B."/>
            <person name="Cooney J.C."/>
            <person name="Kagawa T.F."/>
            <person name="Liu W."/>
            <person name="Song Y."/>
            <person name="Salvetti E."/>
            <person name="Wrobel A."/>
            <person name="Rasinkangas P."/>
            <person name="Parkhill J."/>
            <person name="Rea M.C."/>
            <person name="O'Sullivan O."/>
            <person name="Ritari J."/>
            <person name="Douillard F.P."/>
            <person name="Paul Ross R."/>
            <person name="Yang R."/>
            <person name="Briner A.E."/>
            <person name="Felis G.E."/>
            <person name="de Vos W.M."/>
            <person name="Barrangou R."/>
            <person name="Klaenhammer T.R."/>
            <person name="Caufield P.W."/>
            <person name="Cui Y."/>
            <person name="Zhang H."/>
            <person name="O'Toole P.W."/>
        </authorList>
    </citation>
    <scope>NUCLEOTIDE SEQUENCE [LARGE SCALE GENOMIC DNA]</scope>
    <source>
        <strain evidence="1 2">ATCC 53295</strain>
    </source>
</reference>
<dbReference type="OrthoDB" id="2294354at2"/>
<dbReference type="GO" id="GO:0006355">
    <property type="term" value="P:regulation of DNA-templated transcription"/>
    <property type="evidence" value="ECO:0007669"/>
    <property type="project" value="InterPro"/>
</dbReference>
<name>A0A0R1GYX4_9LACO</name>